<dbReference type="InterPro" id="IPR023606">
    <property type="entry name" value="CoA-Trfase_III_dom_1_sf"/>
</dbReference>
<dbReference type="Proteomes" id="UP000500953">
    <property type="component" value="Chromosome"/>
</dbReference>
<evidence type="ECO:0000313" key="1">
    <source>
        <dbReference type="EMBL" id="QIS20562.1"/>
    </source>
</evidence>
<organism evidence="1 2">
    <name type="scientific">Nocardia terpenica</name>
    <dbReference type="NCBI Taxonomy" id="455432"/>
    <lineage>
        <taxon>Bacteria</taxon>
        <taxon>Bacillati</taxon>
        <taxon>Actinomycetota</taxon>
        <taxon>Actinomycetes</taxon>
        <taxon>Mycobacteriales</taxon>
        <taxon>Nocardiaceae</taxon>
        <taxon>Nocardia</taxon>
    </lineage>
</organism>
<dbReference type="AlphaFoldDB" id="A0A6G9Z506"/>
<evidence type="ECO:0000313" key="2">
    <source>
        <dbReference type="Proteomes" id="UP000500953"/>
    </source>
</evidence>
<gene>
    <name evidence="1" type="ORF">F6W96_21950</name>
</gene>
<protein>
    <recommendedName>
        <fullName evidence="3">CoA transferase</fullName>
    </recommendedName>
</protein>
<dbReference type="RefSeq" id="WP_167487901.1">
    <property type="nucleotide sequence ID" value="NZ_CP046173.1"/>
</dbReference>
<reference evidence="1 2" key="1">
    <citation type="journal article" date="2019" name="ACS Chem. Biol.">
        <title>Identification and Mobilization of a Cryptic Antibiotic Biosynthesis Gene Locus from a Human-Pathogenic Nocardia Isolate.</title>
        <authorList>
            <person name="Herisse M."/>
            <person name="Ishida K."/>
            <person name="Porter J.L."/>
            <person name="Howden B."/>
            <person name="Hertweck C."/>
            <person name="Stinear T.P."/>
            <person name="Pidot S.J."/>
        </authorList>
    </citation>
    <scope>NUCLEOTIDE SEQUENCE [LARGE SCALE GENOMIC DNA]</scope>
    <source>
        <strain evidence="1 2">AUSMDU00012715</strain>
    </source>
</reference>
<dbReference type="InterPro" id="IPR044855">
    <property type="entry name" value="CoA-Trfase_III_dom3_sf"/>
</dbReference>
<sequence>MDAHELLVRDYESTLRVPGSSIPGHESTLDAPASSIPVAADPESALAATLPVWSLAGGSVAAFARAANRWRAAHGIDPLGHRLVPERIAASFRSDRLLRIDGAPVHGFAELSGFFEAADGWVRTHANYPHHRARLLRLLELGDDADRARVAARIATRAAAEIEDRAAELGAIATRVRTEQEWADSPQGRAAATGPLVAVDVRADTGDLEKPCAATRSQPLRGLRVLDLTRVLAGPVATRALALLGAEVLRIDPPGLPELPFQYVDMCQGKRSALLDIWTRLPLLRELLGSADVLVTGYRPGALEAAGVAAADMRPGIIHGRVSAWGESGPWGRRRGFDSIVQAASGISLIEGGHGNSPLGALPAQALDHGSGYLLAAGILDALIARAGDGRGRDVRVALARTGSWLLTAPGRAPEHPEPAPPAADSAVRHGGIISAAPVLAEYPDYPWPARPYGGDAPAWT</sequence>
<dbReference type="Gene3D" id="3.40.50.10540">
    <property type="entry name" value="Crotonobetainyl-coa:carnitine coa-transferase, domain 1"/>
    <property type="match status" value="2"/>
</dbReference>
<name>A0A6G9Z506_9NOCA</name>
<dbReference type="GO" id="GO:0003824">
    <property type="term" value="F:catalytic activity"/>
    <property type="evidence" value="ECO:0007669"/>
    <property type="project" value="InterPro"/>
</dbReference>
<dbReference type="Gene3D" id="3.30.1540.10">
    <property type="entry name" value="formyl-coa transferase, domain 3"/>
    <property type="match status" value="1"/>
</dbReference>
<accession>A0A6G9Z506</accession>
<dbReference type="EMBL" id="CP046173">
    <property type="protein sequence ID" value="QIS20562.1"/>
    <property type="molecule type" value="Genomic_DNA"/>
</dbReference>
<proteinExistence type="predicted"/>
<dbReference type="InterPro" id="IPR050509">
    <property type="entry name" value="CoA-transferase_III"/>
</dbReference>
<dbReference type="SUPFAM" id="SSF89796">
    <property type="entry name" value="CoA-transferase family III (CaiB/BaiF)"/>
    <property type="match status" value="2"/>
</dbReference>
<dbReference type="InterPro" id="IPR003673">
    <property type="entry name" value="CoA-Trfase_fam_III"/>
</dbReference>
<dbReference type="PANTHER" id="PTHR48228:SF4">
    <property type="entry name" value="BLR3030 PROTEIN"/>
    <property type="match status" value="1"/>
</dbReference>
<evidence type="ECO:0008006" key="3">
    <source>
        <dbReference type="Google" id="ProtNLM"/>
    </source>
</evidence>
<dbReference type="PANTHER" id="PTHR48228">
    <property type="entry name" value="SUCCINYL-COA--D-CITRAMALATE COA-TRANSFERASE"/>
    <property type="match status" value="1"/>
</dbReference>
<dbReference type="Pfam" id="PF02515">
    <property type="entry name" value="CoA_transf_3"/>
    <property type="match status" value="1"/>
</dbReference>